<organism evidence="1 2">
    <name type="scientific">Chondromyces apiculatus DSM 436</name>
    <dbReference type="NCBI Taxonomy" id="1192034"/>
    <lineage>
        <taxon>Bacteria</taxon>
        <taxon>Pseudomonadati</taxon>
        <taxon>Myxococcota</taxon>
        <taxon>Polyangia</taxon>
        <taxon>Polyangiales</taxon>
        <taxon>Polyangiaceae</taxon>
        <taxon>Chondromyces</taxon>
    </lineage>
</organism>
<dbReference type="SUPFAM" id="SSF56281">
    <property type="entry name" value="Metallo-hydrolase/oxidoreductase"/>
    <property type="match status" value="1"/>
</dbReference>
<sequence>MSDDASTWKVLPHDPIEKLAENLWRVVGTLPHFSLRRVMTVARMGDGRLVIHSAIALDPEAMREIEAWGEPAFLLIPHTRHRMDAPRYKQRYPGLRVLAPKAVFHAAAKVVPVEGTYEDFPADEAIRLEMLRGVDQAEGAMIVRSADGVTVVLNEVVFDLTPPQSLAARVVMHVARLGPGPRVTPVVKVELVRDRGALREELLRYAALPELVRLIVSHDKLSTGSAAAAALRQAASTL</sequence>
<reference evidence="1 2" key="1">
    <citation type="submission" date="2013-05" db="EMBL/GenBank/DDBJ databases">
        <title>Genome assembly of Chondromyces apiculatus DSM 436.</title>
        <authorList>
            <person name="Sharma G."/>
            <person name="Khatri I."/>
            <person name="Kaur C."/>
            <person name="Mayilraj S."/>
            <person name="Subramanian S."/>
        </authorList>
    </citation>
    <scope>NUCLEOTIDE SEQUENCE [LARGE SCALE GENOMIC DNA]</scope>
    <source>
        <strain evidence="1 2">DSM 436</strain>
    </source>
</reference>
<keyword evidence="2" id="KW-1185">Reference proteome</keyword>
<evidence type="ECO:0000313" key="1">
    <source>
        <dbReference type="EMBL" id="EYF05103.1"/>
    </source>
</evidence>
<dbReference type="Proteomes" id="UP000019678">
    <property type="component" value="Unassembled WGS sequence"/>
</dbReference>
<dbReference type="EMBL" id="ASRX01000027">
    <property type="protein sequence ID" value="EYF05103.1"/>
    <property type="molecule type" value="Genomic_DNA"/>
</dbReference>
<protein>
    <submittedName>
        <fullName evidence="1">Uncharacterized protein</fullName>
    </submittedName>
</protein>
<comment type="caution">
    <text evidence="1">The sequence shown here is derived from an EMBL/GenBank/DDBJ whole genome shotgun (WGS) entry which is preliminary data.</text>
</comment>
<accession>A0A017T782</accession>
<dbReference type="InterPro" id="IPR036866">
    <property type="entry name" value="RibonucZ/Hydroxyglut_hydro"/>
</dbReference>
<evidence type="ECO:0000313" key="2">
    <source>
        <dbReference type="Proteomes" id="UP000019678"/>
    </source>
</evidence>
<dbReference type="STRING" id="1192034.CAP_3693"/>
<dbReference type="eggNOG" id="COG3744">
    <property type="taxonomic scope" value="Bacteria"/>
</dbReference>
<dbReference type="OrthoDB" id="450111at2"/>
<name>A0A017T782_9BACT</name>
<gene>
    <name evidence="1" type="ORF">CAP_3693</name>
</gene>
<proteinExistence type="predicted"/>
<dbReference type="RefSeq" id="WP_044243010.1">
    <property type="nucleotide sequence ID" value="NZ_ASRX01000027.1"/>
</dbReference>
<dbReference type="AlphaFoldDB" id="A0A017T782"/>